<evidence type="ECO:0000313" key="2">
    <source>
        <dbReference type="EMBL" id="EMI25077.1"/>
    </source>
</evidence>
<dbReference type="PATRIC" id="fig|1263868.3.peg.4729"/>
<name>M5SBL6_9BACT</name>
<proteinExistence type="predicted"/>
<feature type="region of interest" description="Disordered" evidence="1">
    <location>
        <begin position="27"/>
        <end position="62"/>
    </location>
</feature>
<gene>
    <name evidence="2" type="ORF">RESH_04360</name>
</gene>
<comment type="caution">
    <text evidence="2">The sequence shown here is derived from an EMBL/GenBank/DDBJ whole genome shotgun (WGS) entry which is preliminary data.</text>
</comment>
<evidence type="ECO:0000313" key="3">
    <source>
        <dbReference type="Proteomes" id="UP000011996"/>
    </source>
</evidence>
<feature type="compositionally biased region" description="Basic and acidic residues" evidence="1">
    <location>
        <begin position="41"/>
        <end position="54"/>
    </location>
</feature>
<dbReference type="AlphaFoldDB" id="M5SBL6"/>
<dbReference type="Proteomes" id="UP000011996">
    <property type="component" value="Unassembled WGS sequence"/>
</dbReference>
<accession>M5SBL6</accession>
<organism evidence="2 3">
    <name type="scientific">Rhodopirellula europaea SH398</name>
    <dbReference type="NCBI Taxonomy" id="1263868"/>
    <lineage>
        <taxon>Bacteria</taxon>
        <taxon>Pseudomonadati</taxon>
        <taxon>Planctomycetota</taxon>
        <taxon>Planctomycetia</taxon>
        <taxon>Pirellulales</taxon>
        <taxon>Pirellulaceae</taxon>
        <taxon>Rhodopirellula</taxon>
    </lineage>
</organism>
<protein>
    <submittedName>
        <fullName evidence="2">Uncharacterized protein</fullName>
    </submittedName>
</protein>
<evidence type="ECO:0000256" key="1">
    <source>
        <dbReference type="SAM" id="MobiDB-lite"/>
    </source>
</evidence>
<reference evidence="2 3" key="1">
    <citation type="journal article" date="2013" name="Mar. Genomics">
        <title>Expression of sulfatases in Rhodopirellula baltica and the diversity of sulfatases in the genus Rhodopirellula.</title>
        <authorList>
            <person name="Wegner C.E."/>
            <person name="Richter-Heitmann T."/>
            <person name="Klindworth A."/>
            <person name="Klockow C."/>
            <person name="Richter M."/>
            <person name="Achstetter T."/>
            <person name="Glockner F.O."/>
            <person name="Harder J."/>
        </authorList>
    </citation>
    <scope>NUCLEOTIDE SEQUENCE [LARGE SCALE GENOMIC DNA]</scope>
    <source>
        <strain evidence="2 3">SH398</strain>
    </source>
</reference>
<dbReference type="STRING" id="1263868.RESH_04360"/>
<dbReference type="EMBL" id="ANOF01000141">
    <property type="protein sequence ID" value="EMI25077.1"/>
    <property type="molecule type" value="Genomic_DNA"/>
</dbReference>
<sequence length="62" mass="7136">MIGWDRELVSHPSCARRGKQAFLLRLTDHSPCPPRQGMTKKTVETTGFEHETHNSSRRSLLF</sequence>